<evidence type="ECO:0008006" key="3">
    <source>
        <dbReference type="Google" id="ProtNLM"/>
    </source>
</evidence>
<proteinExistence type="predicted"/>
<evidence type="ECO:0000313" key="2">
    <source>
        <dbReference type="Proteomes" id="UP001302349"/>
    </source>
</evidence>
<dbReference type="Proteomes" id="UP001302349">
    <property type="component" value="Chromosome"/>
</dbReference>
<keyword evidence="2" id="KW-1185">Reference proteome</keyword>
<reference evidence="1 2" key="1">
    <citation type="journal article" date="2023" name="Microbiol. Resour. Announc.">
        <title>Complete Genome Sequence of Imperialibacter roseus strain P4T.</title>
        <authorList>
            <person name="Tizabi D.R."/>
            <person name="Bachvaroff T."/>
            <person name="Hill R.T."/>
        </authorList>
    </citation>
    <scope>NUCLEOTIDE SEQUENCE [LARGE SCALE GENOMIC DNA]</scope>
    <source>
        <strain evidence="1 2">P4T</strain>
    </source>
</reference>
<name>A0ABZ0IWU8_9BACT</name>
<gene>
    <name evidence="1" type="ORF">RT717_09350</name>
</gene>
<evidence type="ECO:0000313" key="1">
    <source>
        <dbReference type="EMBL" id="WOK08840.1"/>
    </source>
</evidence>
<protein>
    <recommendedName>
        <fullName evidence="3">C1q domain-containing protein</fullName>
    </recommendedName>
</protein>
<sequence>MTRFYLLFVICLLTAKSYGQQVIVTDDDSYTGASSAMLDVKSSTKGFLPPRLTTSQRTSISSPAEGLLVFDSDFSELMIFRSGEWHEVWDAGNLRRPSYGEIHLTSNLSSVLPSKTWIGFVSGSASQAAGGDELTITEGSSVSIPDKIVIGSEGGGIYMVQIYLAFTMSGIQADREVWAEVHKNGVTATNLTAKKTMKTGTTDVGNFSGLISLAAGDYLELWFYVNHISSTTFDASSMNFMVYRIN</sequence>
<dbReference type="RefSeq" id="WP_317491471.1">
    <property type="nucleotide sequence ID" value="NZ_CP136051.1"/>
</dbReference>
<organism evidence="1 2">
    <name type="scientific">Imperialibacter roseus</name>
    <dbReference type="NCBI Taxonomy" id="1324217"/>
    <lineage>
        <taxon>Bacteria</taxon>
        <taxon>Pseudomonadati</taxon>
        <taxon>Bacteroidota</taxon>
        <taxon>Cytophagia</taxon>
        <taxon>Cytophagales</taxon>
        <taxon>Flammeovirgaceae</taxon>
        <taxon>Imperialibacter</taxon>
    </lineage>
</organism>
<accession>A0ABZ0IWU8</accession>
<dbReference type="EMBL" id="CP136051">
    <property type="protein sequence ID" value="WOK08840.1"/>
    <property type="molecule type" value="Genomic_DNA"/>
</dbReference>